<feature type="transmembrane region" description="Helical" evidence="1">
    <location>
        <begin position="154"/>
        <end position="177"/>
    </location>
</feature>
<gene>
    <name evidence="2" type="ORF">JOE61_001478</name>
</gene>
<feature type="transmembrane region" description="Helical" evidence="1">
    <location>
        <begin position="6"/>
        <end position="28"/>
    </location>
</feature>
<proteinExistence type="predicted"/>
<dbReference type="EMBL" id="JAFBBZ010000001">
    <property type="protein sequence ID" value="MBM7507664.1"/>
    <property type="molecule type" value="Genomic_DNA"/>
</dbReference>
<protein>
    <submittedName>
        <fullName evidence="2">Uncharacterized protein</fullName>
    </submittedName>
</protein>
<feature type="transmembrane region" description="Helical" evidence="1">
    <location>
        <begin position="223"/>
        <end position="243"/>
    </location>
</feature>
<keyword evidence="3" id="KW-1185">Reference proteome</keyword>
<evidence type="ECO:0000313" key="2">
    <source>
        <dbReference type="EMBL" id="MBM7507664.1"/>
    </source>
</evidence>
<keyword evidence="1" id="KW-0812">Transmembrane</keyword>
<sequence length="319" mass="33831">MTAYTLTAIGLGAGESLLLLVLLLAVSFPNAIRTIVHVEYRLSGRYFELQGVQLVGAACRLATVAALWGVDSLSVYLAVCILFGEAVLESALLWRPEYILPRRSVGYQSYVPDFMRSRRATFPMNLAIVLQTQVLTVGLAVMGGAVVLAEVSALSRVALVFAVVGSIVINIGSGHVARIGGSVHAVIRGYAVFLGAYFLVAALIVALSWMFSEYFLVILGSGYEGLGTPFLVVAVGTAAIGLGDSLRVLNQARGWVAYSWVYVPLTVAWAVTGLLVLNIETTIGAAWWMAAQAAPSLLSQSVVAYGGIRRSVGIECPSD</sequence>
<comment type="caution">
    <text evidence="2">The sequence shown here is derived from an EMBL/GenBank/DDBJ whole genome shotgun (WGS) entry which is preliminary data.</text>
</comment>
<dbReference type="Proteomes" id="UP000732378">
    <property type="component" value="Unassembled WGS sequence"/>
</dbReference>
<feature type="transmembrane region" description="Helical" evidence="1">
    <location>
        <begin position="49"/>
        <end position="69"/>
    </location>
</feature>
<keyword evidence="1" id="KW-0472">Membrane</keyword>
<name>A0ABS2M8Z6_9ACTN</name>
<dbReference type="RefSeq" id="WP_193669858.1">
    <property type="nucleotide sequence ID" value="NZ_JACDTV010000011.1"/>
</dbReference>
<reference evidence="2 3" key="1">
    <citation type="submission" date="2021-01" db="EMBL/GenBank/DDBJ databases">
        <title>Sequencing the genomes of 1000 actinobacteria strains.</title>
        <authorList>
            <person name="Klenk H.-P."/>
        </authorList>
    </citation>
    <scope>NUCLEOTIDE SEQUENCE [LARGE SCALE GENOMIC DNA]</scope>
    <source>
        <strain evidence="2 3">DSM 18239</strain>
    </source>
</reference>
<keyword evidence="1" id="KW-1133">Transmembrane helix</keyword>
<feature type="transmembrane region" description="Helical" evidence="1">
    <location>
        <begin position="126"/>
        <end position="148"/>
    </location>
</feature>
<organism evidence="2 3">
    <name type="scientific">Nocardioides salarius</name>
    <dbReference type="NCBI Taxonomy" id="374513"/>
    <lineage>
        <taxon>Bacteria</taxon>
        <taxon>Bacillati</taxon>
        <taxon>Actinomycetota</taxon>
        <taxon>Actinomycetes</taxon>
        <taxon>Propionibacteriales</taxon>
        <taxon>Nocardioidaceae</taxon>
        <taxon>Nocardioides</taxon>
    </lineage>
</organism>
<feature type="transmembrane region" description="Helical" evidence="1">
    <location>
        <begin position="255"/>
        <end position="279"/>
    </location>
</feature>
<feature type="transmembrane region" description="Helical" evidence="1">
    <location>
        <begin position="189"/>
        <end position="211"/>
    </location>
</feature>
<feature type="transmembrane region" description="Helical" evidence="1">
    <location>
        <begin position="75"/>
        <end position="94"/>
    </location>
</feature>
<accession>A0ABS2M8Z6</accession>
<evidence type="ECO:0000256" key="1">
    <source>
        <dbReference type="SAM" id="Phobius"/>
    </source>
</evidence>
<evidence type="ECO:0000313" key="3">
    <source>
        <dbReference type="Proteomes" id="UP000732378"/>
    </source>
</evidence>